<reference evidence="1" key="1">
    <citation type="submission" date="2023-04" db="EMBL/GenBank/DDBJ databases">
        <title>Phytophthora lilii NBRC 32176.</title>
        <authorList>
            <person name="Ichikawa N."/>
            <person name="Sato H."/>
            <person name="Tonouchi N."/>
        </authorList>
    </citation>
    <scope>NUCLEOTIDE SEQUENCE</scope>
    <source>
        <strain evidence="1">NBRC 32176</strain>
    </source>
</reference>
<name>A0A9W6WSG5_9STRA</name>
<dbReference type="OrthoDB" id="45365at2759"/>
<dbReference type="Proteomes" id="UP001165083">
    <property type="component" value="Unassembled WGS sequence"/>
</dbReference>
<dbReference type="EMBL" id="BSXW01000232">
    <property type="protein sequence ID" value="GMF15901.1"/>
    <property type="molecule type" value="Genomic_DNA"/>
</dbReference>
<gene>
    <name evidence="1" type="ORF">Plil01_000555800</name>
</gene>
<evidence type="ECO:0000313" key="2">
    <source>
        <dbReference type="Proteomes" id="UP001165083"/>
    </source>
</evidence>
<dbReference type="AlphaFoldDB" id="A0A9W6WSG5"/>
<dbReference type="InterPro" id="IPR015915">
    <property type="entry name" value="Kelch-typ_b-propeller"/>
</dbReference>
<organism evidence="1 2">
    <name type="scientific">Phytophthora lilii</name>
    <dbReference type="NCBI Taxonomy" id="2077276"/>
    <lineage>
        <taxon>Eukaryota</taxon>
        <taxon>Sar</taxon>
        <taxon>Stramenopiles</taxon>
        <taxon>Oomycota</taxon>
        <taxon>Peronosporomycetes</taxon>
        <taxon>Peronosporales</taxon>
        <taxon>Peronosporaceae</taxon>
        <taxon>Phytophthora</taxon>
    </lineage>
</organism>
<evidence type="ECO:0000313" key="1">
    <source>
        <dbReference type="EMBL" id="GMF15901.1"/>
    </source>
</evidence>
<proteinExistence type="predicted"/>
<protein>
    <submittedName>
        <fullName evidence="1">Unnamed protein product</fullName>
    </submittedName>
</protein>
<dbReference type="Gene3D" id="2.120.10.80">
    <property type="entry name" value="Kelch-type beta propeller"/>
    <property type="match status" value="1"/>
</dbReference>
<comment type="caution">
    <text evidence="1">The sequence shown here is derived from an EMBL/GenBank/DDBJ whole genome shotgun (WGS) entry which is preliminary data.</text>
</comment>
<dbReference type="SUPFAM" id="SSF117281">
    <property type="entry name" value="Kelch motif"/>
    <property type="match status" value="1"/>
</dbReference>
<sequence length="67" mass="7418">MDPALAATNISSAVQPMARAGHAITSFENNLYIFGDFTTNNEKYIEFDDTWQFDLNGLSYPSETAGH</sequence>
<accession>A0A9W6WSG5</accession>
<keyword evidence="2" id="KW-1185">Reference proteome</keyword>